<feature type="transmembrane region" description="Helical" evidence="2">
    <location>
        <begin position="396"/>
        <end position="418"/>
    </location>
</feature>
<feature type="transmembrane region" description="Helical" evidence="2">
    <location>
        <begin position="463"/>
        <end position="484"/>
    </location>
</feature>
<keyword evidence="1 3" id="KW-0732">Signal</keyword>
<dbReference type="AlphaFoldDB" id="A0A6A7FMN7"/>
<feature type="signal peptide" evidence="3">
    <location>
        <begin position="1"/>
        <end position="23"/>
    </location>
</feature>
<proteinExistence type="evidence at transcript level"/>
<dbReference type="Pfam" id="PF13517">
    <property type="entry name" value="FG-GAP_3"/>
    <property type="match status" value="3"/>
</dbReference>
<sequence length="629" mass="68343">MCSANKLHLLSLVILSAHSGFTSHPVSFGPSVEITSIVNQVTSIALADFDGDGWQDLLSTSSLDNKTAIYYNTGNGSFASQKIISTTGHAPKQAIAVDVTGNGWFDVAVISSKDDKLAWYENHGNGTFSLEKIIAANPLFPLQLVASDLSNDGLDDLIMTSQTDGELVWLQNEGGGTFGPEKLINKAEETGNFIVQVVPADINNDGRNDLVAAKFLDGGLGWLERRTGILDFQDFVRIGDFLGVTMAAADVNSDGLVDVVGVSYSINEVHYWYENLGAGQFGPQRNISVTSEKKTSIVLTADFTGNGFPDIVTASDEDGKVSFYENLGDGTFAPQMNISESGSAARAFALCIGDVNGDGALDIVVGFAAKIVYFPQIPDPSPVEIFDDSAVKRFEFLGFIIVGSVAVFSGLIVILGYFFRRKNVSANGNLYSFANASLAAVVVTDFTSDIVFAWGLFVSTSSYRFISLIFLIVPMFLNVLMIFWMFRNEFKTSAMDHWFVDNDGAAIMIVILALSGTDVLFLMHSNLFGLKIFDAPASEKLLQRLTYTGLISNIFEDVPQLAVQLILLFNGSTNIILFIAFPLSILGVLRGLLRRGFHLMRTTSRPTRGTLEEMRSAPTYQSNIQLNEV</sequence>
<feature type="transmembrane region" description="Helical" evidence="2">
    <location>
        <begin position="505"/>
        <end position="523"/>
    </location>
</feature>
<dbReference type="PANTHER" id="PTHR44103">
    <property type="entry name" value="PROPROTEIN CONVERTASE P"/>
    <property type="match status" value="1"/>
</dbReference>
<evidence type="ECO:0000313" key="4">
    <source>
        <dbReference type="EMBL" id="LAC19464.1"/>
    </source>
</evidence>
<keyword evidence="2" id="KW-0472">Membrane</keyword>
<evidence type="ECO:0008006" key="5">
    <source>
        <dbReference type="Google" id="ProtNLM"/>
    </source>
</evidence>
<dbReference type="EMBL" id="IACT01000005">
    <property type="protein sequence ID" value="LAC19464.1"/>
    <property type="molecule type" value="mRNA"/>
</dbReference>
<evidence type="ECO:0000256" key="3">
    <source>
        <dbReference type="SAM" id="SignalP"/>
    </source>
</evidence>
<protein>
    <recommendedName>
        <fullName evidence="5">VCBS repeat-containing protein</fullName>
    </recommendedName>
</protein>
<organism evidence="4">
    <name type="scientific">Hirondellea gigas</name>
    <dbReference type="NCBI Taxonomy" id="1518452"/>
    <lineage>
        <taxon>Eukaryota</taxon>
        <taxon>Metazoa</taxon>
        <taxon>Ecdysozoa</taxon>
        <taxon>Arthropoda</taxon>
        <taxon>Crustacea</taxon>
        <taxon>Multicrustacea</taxon>
        <taxon>Malacostraca</taxon>
        <taxon>Eumalacostraca</taxon>
        <taxon>Peracarida</taxon>
        <taxon>Amphipoda</taxon>
        <taxon>Amphilochidea</taxon>
        <taxon>Lysianassida</taxon>
        <taxon>Lysianassidira</taxon>
        <taxon>Lysianassoidea</taxon>
        <taxon>Lysianassidae</taxon>
        <taxon>Hirondellea</taxon>
    </lineage>
</organism>
<feature type="transmembrane region" description="Helical" evidence="2">
    <location>
        <begin position="575"/>
        <end position="593"/>
    </location>
</feature>
<dbReference type="SUPFAM" id="SSF69318">
    <property type="entry name" value="Integrin alpha N-terminal domain"/>
    <property type="match status" value="1"/>
</dbReference>
<keyword evidence="2" id="KW-1133">Transmembrane helix</keyword>
<dbReference type="InterPro" id="IPR013517">
    <property type="entry name" value="FG-GAP"/>
</dbReference>
<dbReference type="InterPro" id="IPR028994">
    <property type="entry name" value="Integrin_alpha_N"/>
</dbReference>
<name>A0A6A7FMN7_9CRUS</name>
<keyword evidence="2" id="KW-0812">Transmembrane</keyword>
<evidence type="ECO:0000256" key="1">
    <source>
        <dbReference type="ARBA" id="ARBA00022729"/>
    </source>
</evidence>
<dbReference type="PANTHER" id="PTHR44103:SF1">
    <property type="entry name" value="PROPROTEIN CONVERTASE P"/>
    <property type="match status" value="1"/>
</dbReference>
<dbReference type="Gene3D" id="2.130.10.130">
    <property type="entry name" value="Integrin alpha, N-terminal"/>
    <property type="match status" value="3"/>
</dbReference>
<accession>A0A6A7FMN7</accession>
<feature type="chain" id="PRO_5025643024" description="VCBS repeat-containing protein" evidence="3">
    <location>
        <begin position="24"/>
        <end position="629"/>
    </location>
</feature>
<feature type="transmembrane region" description="Helical" evidence="2">
    <location>
        <begin position="430"/>
        <end position="457"/>
    </location>
</feature>
<reference evidence="4" key="1">
    <citation type="submission" date="2017-11" db="EMBL/GenBank/DDBJ databases">
        <title>The sensing device of the deep-sea amphipod.</title>
        <authorList>
            <person name="Kobayashi H."/>
            <person name="Nagahama T."/>
            <person name="Arai W."/>
            <person name="Sasagawa Y."/>
            <person name="Umeda M."/>
            <person name="Hayashi T."/>
            <person name="Nikaido I."/>
            <person name="Watanabe H."/>
            <person name="Oguri K."/>
            <person name="Kitazato H."/>
            <person name="Fujioka K."/>
            <person name="Kido Y."/>
            <person name="Takami H."/>
        </authorList>
    </citation>
    <scope>NUCLEOTIDE SEQUENCE</scope>
    <source>
        <tissue evidence="4">Whole body</tissue>
    </source>
</reference>
<evidence type="ECO:0000256" key="2">
    <source>
        <dbReference type="SAM" id="Phobius"/>
    </source>
</evidence>